<dbReference type="Proteomes" id="UP000707731">
    <property type="component" value="Unassembled WGS sequence"/>
</dbReference>
<feature type="chain" id="PRO_5045479960" evidence="1">
    <location>
        <begin position="26"/>
        <end position="184"/>
    </location>
</feature>
<organism evidence="2 3">
    <name type="scientific">Nocardia higoensis</name>
    <dbReference type="NCBI Taxonomy" id="228599"/>
    <lineage>
        <taxon>Bacteria</taxon>
        <taxon>Bacillati</taxon>
        <taxon>Actinomycetota</taxon>
        <taxon>Actinomycetes</taxon>
        <taxon>Mycobacteriales</taxon>
        <taxon>Nocardiaceae</taxon>
        <taxon>Nocardia</taxon>
    </lineage>
</organism>
<feature type="signal peptide" evidence="1">
    <location>
        <begin position="1"/>
        <end position="25"/>
    </location>
</feature>
<keyword evidence="3" id="KW-1185">Reference proteome</keyword>
<evidence type="ECO:0000313" key="2">
    <source>
        <dbReference type="EMBL" id="MBF6353654.1"/>
    </source>
</evidence>
<protein>
    <submittedName>
        <fullName evidence="2">DUF3558 domain-containing protein</fullName>
    </submittedName>
</protein>
<dbReference type="EMBL" id="JADLQN010000001">
    <property type="protein sequence ID" value="MBF6353654.1"/>
    <property type="molecule type" value="Genomic_DNA"/>
</dbReference>
<accession>A0ABS0D9U1</accession>
<dbReference type="Pfam" id="PF12079">
    <property type="entry name" value="DUF3558"/>
    <property type="match status" value="1"/>
</dbReference>
<dbReference type="InterPro" id="IPR024520">
    <property type="entry name" value="DUF3558"/>
</dbReference>
<reference evidence="2 3" key="1">
    <citation type="submission" date="2020-10" db="EMBL/GenBank/DDBJ databases">
        <title>Identification of Nocardia species via Next-generation sequencing and recognition of intraspecies genetic diversity.</title>
        <authorList>
            <person name="Li P."/>
            <person name="Li P."/>
            <person name="Lu B."/>
        </authorList>
    </citation>
    <scope>NUCLEOTIDE SEQUENCE [LARGE SCALE GENOMIC DNA]</scope>
    <source>
        <strain evidence="2 3">BJ06-0143</strain>
    </source>
</reference>
<name>A0ABS0D9U1_9NOCA</name>
<sequence length="184" mass="19470">MRIKSAATVALSVVVALLPSACNSAADRRTETPRNGIPASFDPCKDVTPEFIAKYGFDTPLTPFGPAAVIGPHEGKGCRFDVDKGFNMSIAVADAELGDATKYDKLVYRNIVVGGKSAEVAYPQDQSDSGDAYVSSESCELNVEIPDGLLTFFLSSFDVSRDAPEPCDLLVEIATEVVTMLPGG</sequence>
<gene>
    <name evidence="2" type="ORF">IU449_03665</name>
</gene>
<keyword evidence="1" id="KW-0732">Signal</keyword>
<comment type="caution">
    <text evidence="2">The sequence shown here is derived from an EMBL/GenBank/DDBJ whole genome shotgun (WGS) entry which is preliminary data.</text>
</comment>
<evidence type="ECO:0000256" key="1">
    <source>
        <dbReference type="SAM" id="SignalP"/>
    </source>
</evidence>
<proteinExistence type="predicted"/>
<evidence type="ECO:0000313" key="3">
    <source>
        <dbReference type="Proteomes" id="UP000707731"/>
    </source>
</evidence>
<dbReference type="RefSeq" id="WP_195000534.1">
    <property type="nucleotide sequence ID" value="NZ_JADLQN010000001.1"/>
</dbReference>